<evidence type="ECO:0000256" key="1">
    <source>
        <dbReference type="SAM" id="MobiDB-lite"/>
    </source>
</evidence>
<feature type="region of interest" description="Disordered" evidence="1">
    <location>
        <begin position="21"/>
        <end position="44"/>
    </location>
</feature>
<sequence>MKRLVDVPVLNEVRQPVVEREQVQLHSAEQENAPPREWSARSEQ</sequence>
<dbReference type="EMBL" id="JBHUOX010000004">
    <property type="protein sequence ID" value="MFD3000126.1"/>
    <property type="molecule type" value="Genomic_DNA"/>
</dbReference>
<proteinExistence type="predicted"/>
<name>A0ABW6BSP2_9BACT</name>
<organism evidence="2 3">
    <name type="scientific">Pontibacter toksunensis</name>
    <dbReference type="NCBI Taxonomy" id="1332631"/>
    <lineage>
        <taxon>Bacteria</taxon>
        <taxon>Pseudomonadati</taxon>
        <taxon>Bacteroidota</taxon>
        <taxon>Cytophagia</taxon>
        <taxon>Cytophagales</taxon>
        <taxon>Hymenobacteraceae</taxon>
        <taxon>Pontibacter</taxon>
    </lineage>
</organism>
<protein>
    <submittedName>
        <fullName evidence="2">Uncharacterized protein</fullName>
    </submittedName>
</protein>
<keyword evidence="3" id="KW-1185">Reference proteome</keyword>
<accession>A0ABW6BSP2</accession>
<evidence type="ECO:0000313" key="3">
    <source>
        <dbReference type="Proteomes" id="UP001597641"/>
    </source>
</evidence>
<gene>
    <name evidence="2" type="ORF">ACFS7Z_07125</name>
</gene>
<reference evidence="3" key="1">
    <citation type="journal article" date="2019" name="Int. J. Syst. Evol. Microbiol.">
        <title>The Global Catalogue of Microorganisms (GCM) 10K type strain sequencing project: providing services to taxonomists for standard genome sequencing and annotation.</title>
        <authorList>
            <consortium name="The Broad Institute Genomics Platform"/>
            <consortium name="The Broad Institute Genome Sequencing Center for Infectious Disease"/>
            <person name="Wu L."/>
            <person name="Ma J."/>
        </authorList>
    </citation>
    <scope>NUCLEOTIDE SEQUENCE [LARGE SCALE GENOMIC DNA]</scope>
    <source>
        <strain evidence="3">KCTC 23984</strain>
    </source>
</reference>
<dbReference type="Proteomes" id="UP001597641">
    <property type="component" value="Unassembled WGS sequence"/>
</dbReference>
<evidence type="ECO:0000313" key="2">
    <source>
        <dbReference type="EMBL" id="MFD3000126.1"/>
    </source>
</evidence>
<comment type="caution">
    <text evidence="2">The sequence shown here is derived from an EMBL/GenBank/DDBJ whole genome shotgun (WGS) entry which is preliminary data.</text>
</comment>
<dbReference type="RefSeq" id="WP_377482797.1">
    <property type="nucleotide sequence ID" value="NZ_JBHUOX010000004.1"/>
</dbReference>